<dbReference type="PROSITE" id="PS51733">
    <property type="entry name" value="BPL_LPL_CATALYTIC"/>
    <property type="match status" value="1"/>
</dbReference>
<dbReference type="InterPro" id="IPR045864">
    <property type="entry name" value="aa-tRNA-synth_II/BPL/LPL"/>
</dbReference>
<name>A0A2T1G5D1_9CYAN</name>
<dbReference type="GO" id="GO:0004077">
    <property type="term" value="F:biotin--[biotin carboxyl-carrier protein] ligase activity"/>
    <property type="evidence" value="ECO:0007669"/>
    <property type="project" value="InterPro"/>
</dbReference>
<comment type="caution">
    <text evidence="3">The sequence shown here is derived from an EMBL/GenBank/DDBJ whole genome shotgun (WGS) entry which is preliminary data.</text>
</comment>
<dbReference type="SUPFAM" id="SSF55681">
    <property type="entry name" value="Class II aaRS and biotin synthetases"/>
    <property type="match status" value="1"/>
</dbReference>
<proteinExistence type="predicted"/>
<evidence type="ECO:0000256" key="1">
    <source>
        <dbReference type="ARBA" id="ARBA00022598"/>
    </source>
</evidence>
<keyword evidence="4" id="KW-1185">Reference proteome</keyword>
<sequence>MDRQKILDLLAEDRSLDVDFNLHIFDNLPSTNDKISQLIDRENAKSGTIVIAKAQTAGRGQQGKKWESEPGGLYLSLAISPDLPATNVHQLTVGIVWGIAHQLRQKDIPVSIKWPNDLMLSDRKLGGILTQTKVSQGKIYQAIVGVGINYANPVGANAINLVPNNDDRPNYRNFSIEMLTSCTIRGIISGYKRCTPATIDSLLLDYLELLHARGRSTIVNGKLGTVLGISPQGELRIGFANTTEVIETYFAPGTFTLGYEG</sequence>
<evidence type="ECO:0000259" key="2">
    <source>
        <dbReference type="PROSITE" id="PS51733"/>
    </source>
</evidence>
<dbReference type="NCBIfam" id="TIGR00121">
    <property type="entry name" value="birA_ligase"/>
    <property type="match status" value="1"/>
</dbReference>
<dbReference type="CDD" id="cd16442">
    <property type="entry name" value="BPL"/>
    <property type="match status" value="1"/>
</dbReference>
<dbReference type="PANTHER" id="PTHR12835:SF5">
    <property type="entry name" value="BIOTIN--PROTEIN LIGASE"/>
    <property type="match status" value="1"/>
</dbReference>
<dbReference type="InterPro" id="IPR004408">
    <property type="entry name" value="Biotin_CoA_COase_ligase"/>
</dbReference>
<dbReference type="RefSeq" id="WP_106309199.1">
    <property type="nucleotide sequence ID" value="NZ_PVWO01000328.1"/>
</dbReference>
<gene>
    <name evidence="3" type="ORF">C7B77_20600</name>
</gene>
<feature type="domain" description="BPL/LPL catalytic" evidence="2">
    <location>
        <begin position="12"/>
        <end position="195"/>
    </location>
</feature>
<dbReference type="Gene3D" id="3.30.930.10">
    <property type="entry name" value="Bira Bifunctional Protein, Domain 2"/>
    <property type="match status" value="1"/>
</dbReference>
<evidence type="ECO:0000313" key="3">
    <source>
        <dbReference type="EMBL" id="PSB52370.1"/>
    </source>
</evidence>
<protein>
    <submittedName>
        <fullName evidence="3">Biotin--[acetyl-CoA-carboxylase] ligase</fullName>
    </submittedName>
</protein>
<reference evidence="3 4" key="1">
    <citation type="submission" date="2018-03" db="EMBL/GenBank/DDBJ databases">
        <title>The ancient ancestry and fast evolution of plastids.</title>
        <authorList>
            <person name="Moore K.R."/>
            <person name="Magnabosco C."/>
            <person name="Momper L."/>
            <person name="Gold D.A."/>
            <person name="Bosak T."/>
            <person name="Fournier G.P."/>
        </authorList>
    </citation>
    <scope>NUCLEOTIDE SEQUENCE [LARGE SCALE GENOMIC DNA]</scope>
    <source>
        <strain evidence="3 4">CCALA 037</strain>
    </source>
</reference>
<dbReference type="EMBL" id="PVWO01000328">
    <property type="protein sequence ID" value="PSB52370.1"/>
    <property type="molecule type" value="Genomic_DNA"/>
</dbReference>
<dbReference type="GO" id="GO:0005737">
    <property type="term" value="C:cytoplasm"/>
    <property type="evidence" value="ECO:0007669"/>
    <property type="project" value="TreeGrafter"/>
</dbReference>
<dbReference type="InterPro" id="IPR004143">
    <property type="entry name" value="BPL_LPL_catalytic"/>
</dbReference>
<dbReference type="Proteomes" id="UP000238937">
    <property type="component" value="Unassembled WGS sequence"/>
</dbReference>
<dbReference type="PANTHER" id="PTHR12835">
    <property type="entry name" value="BIOTIN PROTEIN LIGASE"/>
    <property type="match status" value="1"/>
</dbReference>
<dbReference type="Pfam" id="PF03099">
    <property type="entry name" value="BPL_LplA_LipB"/>
    <property type="match status" value="1"/>
</dbReference>
<evidence type="ECO:0000313" key="4">
    <source>
        <dbReference type="Proteomes" id="UP000238937"/>
    </source>
</evidence>
<accession>A0A2T1G5D1</accession>
<organism evidence="3 4">
    <name type="scientific">Chamaesiphon polymorphus CCALA 037</name>
    <dbReference type="NCBI Taxonomy" id="2107692"/>
    <lineage>
        <taxon>Bacteria</taxon>
        <taxon>Bacillati</taxon>
        <taxon>Cyanobacteriota</taxon>
        <taxon>Cyanophyceae</taxon>
        <taxon>Gomontiellales</taxon>
        <taxon>Chamaesiphonaceae</taxon>
        <taxon>Chamaesiphon</taxon>
    </lineage>
</organism>
<dbReference type="OrthoDB" id="9807064at2"/>
<keyword evidence="1 3" id="KW-0436">Ligase</keyword>
<dbReference type="AlphaFoldDB" id="A0A2T1G5D1"/>